<dbReference type="PANTHER" id="PTHR40465:SF1">
    <property type="entry name" value="DUF6534 DOMAIN-CONTAINING PROTEIN"/>
    <property type="match status" value="1"/>
</dbReference>
<gene>
    <name evidence="3" type="ORF">BDZ94DRAFT_335610</name>
</gene>
<evidence type="ECO:0000313" key="3">
    <source>
        <dbReference type="EMBL" id="KAF9456596.1"/>
    </source>
</evidence>
<sequence length="225" mass="25266">MNMTIPLQVAPALDSTLGAIQIGIIISIFLYGAMCVQAFTYYQAGFEKERMHIRLLVIWCLIVETVHTLFITIYLYQSTISHFGDYSYLPVAPWPLAFSVTTSTFVSAPVQIFFAFRVYAISKNWCLSMTSTVASIMRMALSIATSTLANRGPTLAIFEQKYLYLVAWAIAIGGAIDVTNTTALCYYLLKGKSEMRRSRMIVDKLVTWTIETGLLTRLVAWIAHK</sequence>
<dbReference type="AlphaFoldDB" id="A0A9P5XVQ5"/>
<comment type="caution">
    <text evidence="3">The sequence shown here is derived from an EMBL/GenBank/DDBJ whole genome shotgun (WGS) entry which is preliminary data.</text>
</comment>
<keyword evidence="1" id="KW-0472">Membrane</keyword>
<keyword evidence="4" id="KW-1185">Reference proteome</keyword>
<dbReference type="Proteomes" id="UP000807353">
    <property type="component" value="Unassembled WGS sequence"/>
</dbReference>
<feature type="transmembrane region" description="Helical" evidence="1">
    <location>
        <begin position="20"/>
        <end position="41"/>
    </location>
</feature>
<dbReference type="PANTHER" id="PTHR40465">
    <property type="entry name" value="CHROMOSOME 1, WHOLE GENOME SHOTGUN SEQUENCE"/>
    <property type="match status" value="1"/>
</dbReference>
<dbReference type="Pfam" id="PF20152">
    <property type="entry name" value="DUF6534"/>
    <property type="match status" value="1"/>
</dbReference>
<dbReference type="InterPro" id="IPR045339">
    <property type="entry name" value="DUF6534"/>
</dbReference>
<dbReference type="OrthoDB" id="3231781at2759"/>
<reference evidence="3" key="1">
    <citation type="submission" date="2020-11" db="EMBL/GenBank/DDBJ databases">
        <authorList>
            <consortium name="DOE Joint Genome Institute"/>
            <person name="Ahrendt S."/>
            <person name="Riley R."/>
            <person name="Andreopoulos W."/>
            <person name="Labutti K."/>
            <person name="Pangilinan J."/>
            <person name="Ruiz-Duenas F.J."/>
            <person name="Barrasa J.M."/>
            <person name="Sanchez-Garcia M."/>
            <person name="Camarero S."/>
            <person name="Miyauchi S."/>
            <person name="Serrano A."/>
            <person name="Linde D."/>
            <person name="Babiker R."/>
            <person name="Drula E."/>
            <person name="Ayuso-Fernandez I."/>
            <person name="Pacheco R."/>
            <person name="Padilla G."/>
            <person name="Ferreira P."/>
            <person name="Barriuso J."/>
            <person name="Kellner H."/>
            <person name="Castanera R."/>
            <person name="Alfaro M."/>
            <person name="Ramirez L."/>
            <person name="Pisabarro A.G."/>
            <person name="Kuo A."/>
            <person name="Tritt A."/>
            <person name="Lipzen A."/>
            <person name="He G."/>
            <person name="Yan M."/>
            <person name="Ng V."/>
            <person name="Cullen D."/>
            <person name="Martin F."/>
            <person name="Rosso M.-N."/>
            <person name="Henrissat B."/>
            <person name="Hibbett D."/>
            <person name="Martinez A.T."/>
            <person name="Grigoriev I.V."/>
        </authorList>
    </citation>
    <scope>NUCLEOTIDE SEQUENCE</scope>
    <source>
        <strain evidence="3">CBS 247.69</strain>
    </source>
</reference>
<accession>A0A9P5XVQ5</accession>
<organism evidence="3 4">
    <name type="scientific">Collybia nuda</name>
    <dbReference type="NCBI Taxonomy" id="64659"/>
    <lineage>
        <taxon>Eukaryota</taxon>
        <taxon>Fungi</taxon>
        <taxon>Dikarya</taxon>
        <taxon>Basidiomycota</taxon>
        <taxon>Agaricomycotina</taxon>
        <taxon>Agaricomycetes</taxon>
        <taxon>Agaricomycetidae</taxon>
        <taxon>Agaricales</taxon>
        <taxon>Tricholomatineae</taxon>
        <taxon>Clitocybaceae</taxon>
        <taxon>Collybia</taxon>
    </lineage>
</organism>
<evidence type="ECO:0000313" key="4">
    <source>
        <dbReference type="Proteomes" id="UP000807353"/>
    </source>
</evidence>
<evidence type="ECO:0000256" key="1">
    <source>
        <dbReference type="SAM" id="Phobius"/>
    </source>
</evidence>
<proteinExistence type="predicted"/>
<feature type="domain" description="DUF6534" evidence="2">
    <location>
        <begin position="175"/>
        <end position="220"/>
    </location>
</feature>
<feature type="transmembrane region" description="Helical" evidence="1">
    <location>
        <begin position="96"/>
        <end position="120"/>
    </location>
</feature>
<evidence type="ECO:0000259" key="2">
    <source>
        <dbReference type="Pfam" id="PF20152"/>
    </source>
</evidence>
<dbReference type="EMBL" id="MU150414">
    <property type="protein sequence ID" value="KAF9456596.1"/>
    <property type="molecule type" value="Genomic_DNA"/>
</dbReference>
<keyword evidence="1" id="KW-1133">Transmembrane helix</keyword>
<name>A0A9P5XVQ5_9AGAR</name>
<feature type="transmembrane region" description="Helical" evidence="1">
    <location>
        <begin position="132"/>
        <end position="150"/>
    </location>
</feature>
<keyword evidence="1" id="KW-0812">Transmembrane</keyword>
<feature type="transmembrane region" description="Helical" evidence="1">
    <location>
        <begin position="53"/>
        <end position="76"/>
    </location>
</feature>
<protein>
    <recommendedName>
        <fullName evidence="2">DUF6534 domain-containing protein</fullName>
    </recommendedName>
</protein>
<feature type="transmembrane region" description="Helical" evidence="1">
    <location>
        <begin position="162"/>
        <end position="189"/>
    </location>
</feature>